<accession>A0A915MEP9</accession>
<evidence type="ECO:0000313" key="2">
    <source>
        <dbReference type="Proteomes" id="UP000887561"/>
    </source>
</evidence>
<protein>
    <submittedName>
        <fullName evidence="3">Uncharacterized protein</fullName>
    </submittedName>
</protein>
<feature type="compositionally biased region" description="Basic and acidic residues" evidence="1">
    <location>
        <begin position="58"/>
        <end position="74"/>
    </location>
</feature>
<keyword evidence="2" id="KW-1185">Reference proteome</keyword>
<dbReference type="AlphaFoldDB" id="A0A915MEP9"/>
<dbReference type="Proteomes" id="UP000887561">
    <property type="component" value="Unplaced"/>
</dbReference>
<evidence type="ECO:0000256" key="1">
    <source>
        <dbReference type="SAM" id="MobiDB-lite"/>
    </source>
</evidence>
<organism evidence="2 3">
    <name type="scientific">Meloidogyne javanica</name>
    <name type="common">Root-knot nematode worm</name>
    <dbReference type="NCBI Taxonomy" id="6303"/>
    <lineage>
        <taxon>Eukaryota</taxon>
        <taxon>Metazoa</taxon>
        <taxon>Ecdysozoa</taxon>
        <taxon>Nematoda</taxon>
        <taxon>Chromadorea</taxon>
        <taxon>Rhabditida</taxon>
        <taxon>Tylenchina</taxon>
        <taxon>Tylenchomorpha</taxon>
        <taxon>Tylenchoidea</taxon>
        <taxon>Meloidogynidae</taxon>
        <taxon>Meloidogyninae</taxon>
        <taxon>Meloidogyne</taxon>
        <taxon>Meloidogyne incognita group</taxon>
    </lineage>
</organism>
<sequence length="306" mass="35097">MQQFQLLEQVVTTVAYNIPNECIWKNLWKTQKTISAATPPHIKQPKKLIPLPKPSPPPKKEKSKKKEEKEEKQQKLETAAYLTETFHPIPLEPKGQSQEEFIPASILVERETTEEMTPIAQLVYALEHCDDQHGGYCIEDGSRGCCVHGPPLCCKDGHGDCIPRLGFNYNNTKCEKLECREGEVCMPLGGEGKDKCVPKKYKENCNALRTFAFDSHTPCYLKCNFTKFNVWFKNADVFAKVIDLKDLFSSETFRQMKNIILGEIMDEKTFEECAFYYNSLDEAKKDLNLAERCSHVLEKKFNQITV</sequence>
<proteinExistence type="predicted"/>
<feature type="region of interest" description="Disordered" evidence="1">
    <location>
        <begin position="39"/>
        <end position="74"/>
    </location>
</feature>
<dbReference type="WBParaSite" id="scaffold3511_cov209.g6751">
    <property type="protein sequence ID" value="scaffold3511_cov209.g6751"/>
    <property type="gene ID" value="scaffold3511_cov209.g6751"/>
</dbReference>
<reference evidence="3" key="1">
    <citation type="submission" date="2022-11" db="UniProtKB">
        <authorList>
            <consortium name="WormBaseParasite"/>
        </authorList>
    </citation>
    <scope>IDENTIFICATION</scope>
</reference>
<evidence type="ECO:0000313" key="3">
    <source>
        <dbReference type="WBParaSite" id="scaffold3511_cov209.g6751"/>
    </source>
</evidence>
<name>A0A915MEP9_MELJA</name>